<dbReference type="AlphaFoldDB" id="A0A2U1A8J0"/>
<dbReference type="Proteomes" id="UP000247772">
    <property type="component" value="Unassembled WGS sequence"/>
</dbReference>
<keyword evidence="4" id="KW-1185">Reference proteome</keyword>
<name>A0A2U1A8J0_9BURK</name>
<accession>A0A2U1A8J0</accession>
<comment type="caution">
    <text evidence="2">The sequence shown here is derived from an EMBL/GenBank/DDBJ whole genome shotgun (WGS) entry which is preliminary data.</text>
</comment>
<evidence type="ECO:0000313" key="1">
    <source>
        <dbReference type="EMBL" id="MBB2929102.1"/>
    </source>
</evidence>
<evidence type="ECO:0000313" key="2">
    <source>
        <dbReference type="EMBL" id="PYE22156.1"/>
    </source>
</evidence>
<evidence type="ECO:0000313" key="4">
    <source>
        <dbReference type="Proteomes" id="UP000533533"/>
    </source>
</evidence>
<dbReference type="Proteomes" id="UP000533533">
    <property type="component" value="Unassembled WGS sequence"/>
</dbReference>
<gene>
    <name evidence="2" type="ORF">C7410_11189</name>
    <name evidence="1" type="ORF">FHX59_003533</name>
</gene>
<protein>
    <submittedName>
        <fullName evidence="2">Uncharacterized protein</fullName>
    </submittedName>
</protein>
<reference evidence="2 3" key="1">
    <citation type="submission" date="2018-06" db="EMBL/GenBank/DDBJ databases">
        <title>Genomic Encyclopedia of Type Strains, Phase IV (KMG-V): Genome sequencing to study the core and pangenomes of soil and plant-associated prokaryotes.</title>
        <authorList>
            <person name="Whitman W."/>
        </authorList>
    </citation>
    <scope>NUCLEOTIDE SEQUENCE [LARGE SCALE GENOMIC DNA]</scope>
    <source>
        <strain evidence="2 3">SRCL-318</strain>
        <strain evidence="1 4">SRMrh-85</strain>
    </source>
</reference>
<organism evidence="2 3">
    <name type="scientific">Paraburkholderia silvatlantica</name>
    <dbReference type="NCBI Taxonomy" id="321895"/>
    <lineage>
        <taxon>Bacteria</taxon>
        <taxon>Pseudomonadati</taxon>
        <taxon>Pseudomonadota</taxon>
        <taxon>Betaproteobacteria</taxon>
        <taxon>Burkholderiales</taxon>
        <taxon>Burkholderiaceae</taxon>
        <taxon>Paraburkholderia</taxon>
    </lineage>
</organism>
<evidence type="ECO:0000313" key="3">
    <source>
        <dbReference type="Proteomes" id="UP000247772"/>
    </source>
</evidence>
<dbReference type="EMBL" id="JACHVZ010000009">
    <property type="protein sequence ID" value="MBB2929102.1"/>
    <property type="molecule type" value="Genomic_DNA"/>
</dbReference>
<proteinExistence type="predicted"/>
<sequence>MTNETETMPAPDLDCVLREQELRSVDGRRRPPVRRDAIAKNKGTAAMIGRATHARNVWQPYY</sequence>
<dbReference type="EMBL" id="QJSQ01000011">
    <property type="protein sequence ID" value="PYE22156.1"/>
    <property type="molecule type" value="Genomic_DNA"/>
</dbReference>